<dbReference type="AlphaFoldDB" id="D3BC67"/>
<dbReference type="Proteomes" id="UP000001396">
    <property type="component" value="Unassembled WGS sequence"/>
</dbReference>
<sequence>MQSINAINHISKKFHSIVSVDQHSNRYNKIERHSKVILIESDTSGGKSSPTTLEKLSQILGRKKKSTSFLFSGSTSNNSNSSNSIGGGSGSATSHQRTYLTVSTPSLTTTTNGNNNTSGSNGNNNNNNNSAAQSTTNSNTVGSGSGKTILRTLSANSTNQSLSITMSQIHHSSGSNNSNDDRLPSPDGSNKRSIMGAGASITVSTDKGNNNNNNSSKSNNNDQYQNNNNNNNINNTQNAVIQQHSQEYHKTLMAEIQFLERLLQDQITQRNSNTRTLCGSQQSPATGSPASMTPAVGGGGNLSHVKTNAVVGDKEMLIREGEMDGDDIELRRYEDQLKRMIESKKSDLRQHIMQSDKDRPPAQKRSAFLKSGAALSIFPTIMEEKICSSLPLIRIEKPKSKKQLQQLAKQQSKQQQQSSNNNVVDDNNNNNNNNSIDVDQSNQMKYKLNQSESSSTTSTPIGTSTLSSTSTSTPLTPTSIIITTSDENIKSMNSSENNNNGSYQINHRKSNESATEYDLAAVDEFKPIVTLVGPMPDLLEDERKYNDVICCKSGSSYPKHFSGRRQGDPICDRFKVSIYRNNVIATLADGCNWGRLPYEAATKATDAFLQFMEENFHEINTVRKAGSFLLGGMTAAHKGIIAGKSEVWESGTSTLIGGLLTKIKKPKKDHTDFKRMSSLTFIDVEADWVFTGVTLGDCKAFHYSVKNKVFSDITKGNRQNLSDARDPGGRLGPYVGNGEPDLRNLSVFYKYCDENDLILLLSDGVHDNLDPQQLGLKPLDLGIDAESWDIAGQQFAAETDRIKNEYRTQWLSDHFNDEKSLTPSYITNYLLKHCVDTTQTSRDFMEQNTTKKLPCDYKLYPGKMDHNTCICFRVERFYT</sequence>
<evidence type="ECO:0000313" key="3">
    <source>
        <dbReference type="Proteomes" id="UP000001396"/>
    </source>
</evidence>
<comment type="caution">
    <text evidence="2">The sequence shown here is derived from an EMBL/GenBank/DDBJ whole genome shotgun (WGS) entry which is preliminary data.</text>
</comment>
<name>D3BC67_HETP5</name>
<feature type="compositionally biased region" description="Polar residues" evidence="1">
    <location>
        <begin position="273"/>
        <end position="291"/>
    </location>
</feature>
<feature type="region of interest" description="Disordered" evidence="1">
    <location>
        <begin position="344"/>
        <end position="365"/>
    </location>
</feature>
<reference evidence="2 3" key="1">
    <citation type="journal article" date="2011" name="Genome Res.">
        <title>Phylogeny-wide analysis of social amoeba genomes highlights ancient origins for complex intercellular communication.</title>
        <authorList>
            <person name="Heidel A.J."/>
            <person name="Lawal H.M."/>
            <person name="Felder M."/>
            <person name="Schilde C."/>
            <person name="Helps N.R."/>
            <person name="Tunggal B."/>
            <person name="Rivero F."/>
            <person name="John U."/>
            <person name="Schleicher M."/>
            <person name="Eichinger L."/>
            <person name="Platzer M."/>
            <person name="Noegel A.A."/>
            <person name="Schaap P."/>
            <person name="Gloeckner G."/>
        </authorList>
    </citation>
    <scope>NUCLEOTIDE SEQUENCE [LARGE SCALE GENOMIC DNA]</scope>
    <source>
        <strain evidence="3">ATCC 26659 / Pp 5 / PN500</strain>
    </source>
</reference>
<dbReference type="InterPro" id="IPR053287">
    <property type="entry name" value="PP2C-like_domain"/>
</dbReference>
<feature type="region of interest" description="Disordered" evidence="1">
    <location>
        <begin position="401"/>
        <end position="506"/>
    </location>
</feature>
<feature type="region of interest" description="Disordered" evidence="1">
    <location>
        <begin position="71"/>
        <end position="147"/>
    </location>
</feature>
<proteinExistence type="predicted"/>
<dbReference type="EMBL" id="ADBJ01000026">
    <property type="protein sequence ID" value="EFA81250.1"/>
    <property type="molecule type" value="Genomic_DNA"/>
</dbReference>
<gene>
    <name evidence="2" type="ORF">PPL_06089</name>
</gene>
<protein>
    <submittedName>
        <fullName evidence="2">Protein phosphatase 2C-related protein</fullName>
    </submittedName>
</protein>
<organism evidence="2 3">
    <name type="scientific">Heterostelium pallidum (strain ATCC 26659 / Pp 5 / PN500)</name>
    <name type="common">Cellular slime mold</name>
    <name type="synonym">Polysphondylium pallidum</name>
    <dbReference type="NCBI Taxonomy" id="670386"/>
    <lineage>
        <taxon>Eukaryota</taxon>
        <taxon>Amoebozoa</taxon>
        <taxon>Evosea</taxon>
        <taxon>Eumycetozoa</taxon>
        <taxon>Dictyostelia</taxon>
        <taxon>Acytosteliales</taxon>
        <taxon>Acytosteliaceae</taxon>
        <taxon>Heterostelium</taxon>
    </lineage>
</organism>
<dbReference type="InParanoid" id="D3BC67"/>
<dbReference type="FunCoup" id="D3BC67">
    <property type="interactions" value="805"/>
</dbReference>
<feature type="compositionally biased region" description="Low complexity" evidence="1">
    <location>
        <begin position="209"/>
        <end position="234"/>
    </location>
</feature>
<feature type="region of interest" description="Disordered" evidence="1">
    <location>
        <begin position="273"/>
        <end position="301"/>
    </location>
</feature>
<dbReference type="InterPro" id="IPR036457">
    <property type="entry name" value="PPM-type-like_dom_sf"/>
</dbReference>
<feature type="compositionally biased region" description="Polar residues" evidence="1">
    <location>
        <begin position="95"/>
        <end position="107"/>
    </location>
</feature>
<feature type="compositionally biased region" description="Basic and acidic residues" evidence="1">
    <location>
        <begin position="344"/>
        <end position="361"/>
    </location>
</feature>
<dbReference type="GeneID" id="31361573"/>
<accession>D3BC67</accession>
<feature type="compositionally biased region" description="Low complexity" evidence="1">
    <location>
        <begin position="451"/>
        <end position="502"/>
    </location>
</feature>
<feature type="region of interest" description="Disordered" evidence="1">
    <location>
        <begin position="167"/>
        <end position="234"/>
    </location>
</feature>
<dbReference type="PANTHER" id="PTHR21586:SF2">
    <property type="entry name" value="PROTEIN PHOSPHATASE 2C-RELATED PROTEIN"/>
    <property type="match status" value="1"/>
</dbReference>
<evidence type="ECO:0000256" key="1">
    <source>
        <dbReference type="SAM" id="MobiDB-lite"/>
    </source>
</evidence>
<dbReference type="SUPFAM" id="SSF81606">
    <property type="entry name" value="PP2C-like"/>
    <property type="match status" value="1"/>
</dbReference>
<feature type="compositionally biased region" description="Low complexity" evidence="1">
    <location>
        <begin position="403"/>
        <end position="443"/>
    </location>
</feature>
<feature type="compositionally biased region" description="Low complexity" evidence="1">
    <location>
        <begin position="71"/>
        <end position="84"/>
    </location>
</feature>
<keyword evidence="3" id="KW-1185">Reference proteome</keyword>
<feature type="compositionally biased region" description="Low complexity" evidence="1">
    <location>
        <begin position="108"/>
        <end position="147"/>
    </location>
</feature>
<dbReference type="PANTHER" id="PTHR21586">
    <property type="entry name" value="TIPA"/>
    <property type="match status" value="1"/>
</dbReference>
<dbReference type="RefSeq" id="XP_020433368.1">
    <property type="nucleotide sequence ID" value="XM_020576956.1"/>
</dbReference>
<dbReference type="OMA" id="DRFIVCT"/>
<evidence type="ECO:0000313" key="2">
    <source>
        <dbReference type="EMBL" id="EFA81250.1"/>
    </source>
</evidence>